<reference evidence="1 2" key="1">
    <citation type="submission" date="2014-02" db="EMBL/GenBank/DDBJ databases">
        <title>The genome sequence of Colletotrichum salicis CBS 607.94.</title>
        <authorList>
            <person name="Baroncelli R."/>
            <person name="Thon M.R."/>
        </authorList>
    </citation>
    <scope>NUCLEOTIDE SEQUENCE [LARGE SCALE GENOMIC DNA]</scope>
    <source>
        <strain evidence="1 2">CBS 607.94</strain>
    </source>
</reference>
<dbReference type="Proteomes" id="UP000070121">
    <property type="component" value="Unassembled WGS sequence"/>
</dbReference>
<proteinExistence type="predicted"/>
<dbReference type="OrthoDB" id="4500473at2759"/>
<name>A0A135UMN4_9PEZI</name>
<gene>
    <name evidence="1" type="ORF">CSAL01_03837</name>
</gene>
<organism evidence="1 2">
    <name type="scientific">Colletotrichum salicis</name>
    <dbReference type="NCBI Taxonomy" id="1209931"/>
    <lineage>
        <taxon>Eukaryota</taxon>
        <taxon>Fungi</taxon>
        <taxon>Dikarya</taxon>
        <taxon>Ascomycota</taxon>
        <taxon>Pezizomycotina</taxon>
        <taxon>Sordariomycetes</taxon>
        <taxon>Hypocreomycetidae</taxon>
        <taxon>Glomerellales</taxon>
        <taxon>Glomerellaceae</taxon>
        <taxon>Colletotrichum</taxon>
        <taxon>Colletotrichum acutatum species complex</taxon>
    </lineage>
</organism>
<dbReference type="EMBL" id="JFFI01001261">
    <property type="protein sequence ID" value="KXH61661.1"/>
    <property type="molecule type" value="Genomic_DNA"/>
</dbReference>
<dbReference type="AlphaFoldDB" id="A0A135UMN4"/>
<evidence type="ECO:0000313" key="1">
    <source>
        <dbReference type="EMBL" id="KXH61661.1"/>
    </source>
</evidence>
<accession>A0A135UMN4</accession>
<sequence>MVKYYFHAPNFDSNPESRSAPRLGSILADIHDFDLILNQDNVQYIPESSQNISVCQNFTDAVDRIIEAGVCLNFTAAQELIGAADMIYSFLLSKKITYNCEMLKMIESFPDMDFISNSIIASPNVQEFIDSSVFGKKKVYMVIGLKIATGSSSSTTTGIQHRPSLKISGNGAALGVPVEGGPSVNFAISRDRSVGTGDTSNTVIFAYKVVRIKLKSDGEGGKYSVDDSNDEDQAATAEWEVDDVDETWLGDLPCEITQVDRVAWTFYHCMCSK</sequence>
<protein>
    <submittedName>
        <fullName evidence="1">Uncharacterized protein</fullName>
    </submittedName>
</protein>
<comment type="caution">
    <text evidence="1">The sequence shown here is derived from an EMBL/GenBank/DDBJ whole genome shotgun (WGS) entry which is preliminary data.</text>
</comment>
<keyword evidence="2" id="KW-1185">Reference proteome</keyword>
<evidence type="ECO:0000313" key="2">
    <source>
        <dbReference type="Proteomes" id="UP000070121"/>
    </source>
</evidence>